<proteinExistence type="predicted"/>
<protein>
    <submittedName>
        <fullName evidence="1">Uncharacterized protein</fullName>
    </submittedName>
</protein>
<evidence type="ECO:0000313" key="1">
    <source>
        <dbReference type="EMBL" id="RCL72515.1"/>
    </source>
</evidence>
<dbReference type="EMBL" id="QOQD01000013">
    <property type="protein sequence ID" value="RCL72515.1"/>
    <property type="molecule type" value="Genomic_DNA"/>
</dbReference>
<dbReference type="Gene3D" id="2.130.10.10">
    <property type="entry name" value="YVTN repeat-like/Quinoprotein amine dehydrogenase"/>
    <property type="match status" value="1"/>
</dbReference>
<dbReference type="SUPFAM" id="SSF50998">
    <property type="entry name" value="Quinoprotein alcohol dehydrogenase-like"/>
    <property type="match status" value="1"/>
</dbReference>
<sequence>MRLSQYILTPIFLIISSISLAIEPPETKYFMVTDQCCGEDSDPHAVHGISVEENGYILSGKSVDNEESHDGFVVKFPYLKNEEGNIWLHPEDDFNIEWTYIFGSDGKLDAANASASLDGFVFVAGHLSSKEGVVNRYLAKLDLSDGSLIWEMSYPSAKKNKDSSFVSASITRDNGLILTGVTNAKSESLEGFKSYGNPYSGNTFLMYFNEGQLKADNAPENPSWETEIGNSMIGLAIEESHDEQAYVIAAATSEKKGATPMIIKIDQEGNQIWSKKYSDHGEVTDIAISTINGEVDGYLITGHNGGEKGGIDAIITKVSMDGSILWDELYGNPSGGDSIFADLGRGNEKIIYDECWGIESMNDGGAVIACGTGTHCYEHKRNKKLFAQCEEDPRGTWRALLVRVDKDGNLLWERADSFLEEEEEDWIPDTASEYVTLTSSKNIVSILDLGFGYGIQVLESE</sequence>
<comment type="caution">
    <text evidence="1">The sequence shown here is derived from an EMBL/GenBank/DDBJ whole genome shotgun (WGS) entry which is preliminary data.</text>
</comment>
<dbReference type="PANTHER" id="PTHR42754:SF1">
    <property type="entry name" value="LIPOPROTEIN"/>
    <property type="match status" value="1"/>
</dbReference>
<dbReference type="PANTHER" id="PTHR42754">
    <property type="entry name" value="ENDOGLUCANASE"/>
    <property type="match status" value="1"/>
</dbReference>
<dbReference type="Proteomes" id="UP000253570">
    <property type="component" value="Unassembled WGS sequence"/>
</dbReference>
<dbReference type="InterPro" id="IPR011047">
    <property type="entry name" value="Quinoprotein_ADH-like_sf"/>
</dbReference>
<organism evidence="1 2">
    <name type="scientific">PS1 clade bacterium</name>
    <dbReference type="NCBI Taxonomy" id="2175152"/>
    <lineage>
        <taxon>Bacteria</taxon>
        <taxon>Pseudomonadati</taxon>
        <taxon>Pseudomonadota</taxon>
        <taxon>Alphaproteobacteria</taxon>
        <taxon>PS1 clade</taxon>
    </lineage>
</organism>
<name>A0A368DMT2_9PROT</name>
<accession>A0A368DMT2</accession>
<reference evidence="1 2" key="1">
    <citation type="journal article" date="2018" name="Microbiome">
        <title>Fine metagenomic profile of the Mediterranean stratified and mixed water columns revealed by assembly and recruitment.</title>
        <authorList>
            <person name="Haro-Moreno J.M."/>
            <person name="Lopez-Perez M."/>
            <person name="De La Torre J.R."/>
            <person name="Picazo A."/>
            <person name="Camacho A."/>
            <person name="Rodriguez-Valera F."/>
        </authorList>
    </citation>
    <scope>NUCLEOTIDE SEQUENCE [LARGE SCALE GENOMIC DNA]</scope>
    <source>
        <strain evidence="1">MED-G57</strain>
    </source>
</reference>
<dbReference type="AlphaFoldDB" id="A0A368DMT2"/>
<evidence type="ECO:0000313" key="2">
    <source>
        <dbReference type="Proteomes" id="UP000253570"/>
    </source>
</evidence>
<gene>
    <name evidence="1" type="ORF">DBW71_05160</name>
</gene>
<dbReference type="InterPro" id="IPR015943">
    <property type="entry name" value="WD40/YVTN_repeat-like_dom_sf"/>
</dbReference>